<evidence type="ECO:0000313" key="2">
    <source>
        <dbReference type="Proteomes" id="UP000054721"/>
    </source>
</evidence>
<dbReference type="Proteomes" id="UP000054721">
    <property type="component" value="Unassembled WGS sequence"/>
</dbReference>
<protein>
    <submittedName>
        <fullName evidence="1">Uncharacterized protein</fullName>
    </submittedName>
</protein>
<proteinExistence type="predicted"/>
<dbReference type="OrthoDB" id="10545095at2759"/>
<keyword evidence="2" id="KW-1185">Reference proteome</keyword>
<evidence type="ECO:0000313" key="1">
    <source>
        <dbReference type="EMBL" id="KRZ61354.1"/>
    </source>
</evidence>
<gene>
    <name evidence="1" type="ORF">T02_12973</name>
</gene>
<dbReference type="AlphaFoldDB" id="A0A0V1LP91"/>
<dbReference type="EMBL" id="JYDW01000019">
    <property type="protein sequence ID" value="KRZ61354.1"/>
    <property type="molecule type" value="Genomic_DNA"/>
</dbReference>
<reference evidence="1 2" key="1">
    <citation type="submission" date="2015-05" db="EMBL/GenBank/DDBJ databases">
        <title>Evolution of Trichinella species and genotypes.</title>
        <authorList>
            <person name="Korhonen P.K."/>
            <person name="Edoardo P."/>
            <person name="Giuseppe L.R."/>
            <person name="Gasser R.B."/>
        </authorList>
    </citation>
    <scope>NUCLEOTIDE SEQUENCE [LARGE SCALE GENOMIC DNA]</scope>
    <source>
        <strain evidence="1">ISS10</strain>
    </source>
</reference>
<comment type="caution">
    <text evidence="1">The sequence shown here is derived from an EMBL/GenBank/DDBJ whole genome shotgun (WGS) entry which is preliminary data.</text>
</comment>
<sequence length="74" mass="8646">MRIFQGEYDDLENGLCYKNNLKTYSFTDSQYNIDESVISTGPHKFMVLKLSLKVSFISKPKYSKLQTEDRKLVT</sequence>
<accession>A0A0V1LP91</accession>
<organism evidence="1 2">
    <name type="scientific">Trichinella nativa</name>
    <dbReference type="NCBI Taxonomy" id="6335"/>
    <lineage>
        <taxon>Eukaryota</taxon>
        <taxon>Metazoa</taxon>
        <taxon>Ecdysozoa</taxon>
        <taxon>Nematoda</taxon>
        <taxon>Enoplea</taxon>
        <taxon>Dorylaimia</taxon>
        <taxon>Trichinellida</taxon>
        <taxon>Trichinellidae</taxon>
        <taxon>Trichinella</taxon>
    </lineage>
</organism>
<name>A0A0V1LP91_9BILA</name>